<evidence type="ECO:0000313" key="3">
    <source>
        <dbReference type="Proteomes" id="UP000672097"/>
    </source>
</evidence>
<keyword evidence="1" id="KW-0812">Transmembrane</keyword>
<keyword evidence="1" id="KW-1133">Transmembrane helix</keyword>
<comment type="caution">
    <text evidence="2">The sequence shown here is derived from an EMBL/GenBank/DDBJ whole genome shotgun (WGS) entry which is preliminary data.</text>
</comment>
<dbReference type="PANTHER" id="PTHR28008">
    <property type="entry name" value="DOMAIN PROTEIN, PUTATIVE (AFU_ORTHOLOGUE AFUA_3G10980)-RELATED"/>
    <property type="match status" value="1"/>
</dbReference>
<name>A0ABS5DWW8_9BURK</name>
<keyword evidence="3" id="KW-1185">Reference proteome</keyword>
<evidence type="ECO:0000313" key="2">
    <source>
        <dbReference type="EMBL" id="MBQ0935628.1"/>
    </source>
</evidence>
<accession>A0ABS5DWW8</accession>
<dbReference type="Proteomes" id="UP000672097">
    <property type="component" value="Unassembled WGS sequence"/>
</dbReference>
<dbReference type="NCBIfam" id="NF037970">
    <property type="entry name" value="vanZ_1"/>
    <property type="match status" value="1"/>
</dbReference>
<feature type="transmembrane region" description="Helical" evidence="1">
    <location>
        <begin position="59"/>
        <end position="77"/>
    </location>
</feature>
<proteinExistence type="predicted"/>
<organism evidence="2 3">
    <name type="scientific">Ideonella paludis</name>
    <dbReference type="NCBI Taxonomy" id="1233411"/>
    <lineage>
        <taxon>Bacteria</taxon>
        <taxon>Pseudomonadati</taxon>
        <taxon>Pseudomonadota</taxon>
        <taxon>Betaproteobacteria</taxon>
        <taxon>Burkholderiales</taxon>
        <taxon>Sphaerotilaceae</taxon>
        <taxon>Ideonella</taxon>
    </lineage>
</organism>
<dbReference type="PANTHER" id="PTHR28008:SF1">
    <property type="entry name" value="DOMAIN PROTEIN, PUTATIVE (AFU_ORTHOLOGUE AFUA_3G10980)-RELATED"/>
    <property type="match status" value="1"/>
</dbReference>
<sequence>MRTDWRPRLWRAVFVFTVLAILVLALAPMPPSPRSVPYADKVQHAFAFFVLWVMGARTGWWRTLPLAGLLLGLGALIEVAQGFTGYRDASWADLAADALGVGLGWGLVAVRPAT</sequence>
<keyword evidence="1" id="KW-0472">Membrane</keyword>
<protein>
    <submittedName>
        <fullName evidence="2">VanZ family protein</fullName>
    </submittedName>
</protein>
<dbReference type="RefSeq" id="WP_210808735.1">
    <property type="nucleotide sequence ID" value="NZ_JAGQDG010000003.1"/>
</dbReference>
<reference evidence="2 3" key="1">
    <citation type="submission" date="2021-04" db="EMBL/GenBank/DDBJ databases">
        <title>The genome sequence of type strain Ideonella paludis KCTC 32238.</title>
        <authorList>
            <person name="Liu Y."/>
        </authorList>
    </citation>
    <scope>NUCLEOTIDE SEQUENCE [LARGE SCALE GENOMIC DNA]</scope>
    <source>
        <strain evidence="2 3">KCTC 32238</strain>
    </source>
</reference>
<dbReference type="EMBL" id="JAGQDG010000003">
    <property type="protein sequence ID" value="MBQ0935628.1"/>
    <property type="molecule type" value="Genomic_DNA"/>
</dbReference>
<evidence type="ECO:0000256" key="1">
    <source>
        <dbReference type="SAM" id="Phobius"/>
    </source>
</evidence>
<gene>
    <name evidence="2" type="ORF">KAK11_09835</name>
</gene>